<accession>A0A6S7JEX1</accession>
<proteinExistence type="predicted"/>
<keyword evidence="2" id="KW-1185">Reference proteome</keyword>
<reference evidence="1" key="1">
    <citation type="submission" date="2020-04" db="EMBL/GenBank/DDBJ databases">
        <authorList>
            <person name="Alioto T."/>
            <person name="Alioto T."/>
            <person name="Gomez Garrido J."/>
        </authorList>
    </citation>
    <scope>NUCLEOTIDE SEQUENCE</scope>
    <source>
        <strain evidence="1">A484AB</strain>
    </source>
</reference>
<evidence type="ECO:0000313" key="1">
    <source>
        <dbReference type="EMBL" id="CAB4029497.1"/>
    </source>
</evidence>
<protein>
    <submittedName>
        <fullName evidence="1">Uncharacterized protein</fullName>
    </submittedName>
</protein>
<organism evidence="1 2">
    <name type="scientific">Paramuricea clavata</name>
    <name type="common">Red gorgonian</name>
    <name type="synonym">Violescent sea-whip</name>
    <dbReference type="NCBI Taxonomy" id="317549"/>
    <lineage>
        <taxon>Eukaryota</taxon>
        <taxon>Metazoa</taxon>
        <taxon>Cnidaria</taxon>
        <taxon>Anthozoa</taxon>
        <taxon>Octocorallia</taxon>
        <taxon>Malacalcyonacea</taxon>
        <taxon>Plexauridae</taxon>
        <taxon>Paramuricea</taxon>
    </lineage>
</organism>
<gene>
    <name evidence="1" type="ORF">PACLA_8A020882</name>
</gene>
<dbReference type="AlphaFoldDB" id="A0A6S7JEX1"/>
<evidence type="ECO:0000313" key="2">
    <source>
        <dbReference type="Proteomes" id="UP001152795"/>
    </source>
</evidence>
<comment type="caution">
    <text evidence="1">The sequence shown here is derived from an EMBL/GenBank/DDBJ whole genome shotgun (WGS) entry which is preliminary data.</text>
</comment>
<dbReference type="Proteomes" id="UP001152795">
    <property type="component" value="Unassembled WGS sequence"/>
</dbReference>
<name>A0A6S7JEX1_PARCT</name>
<sequence>CKCFTVHHGRLPAVWETGHYGRVSTDMRADNADGGILFLDCQTNFTVLSNSLGDGLVLRNTTCTKKHV</sequence>
<dbReference type="EMBL" id="CACRXK020016210">
    <property type="protein sequence ID" value="CAB4029497.1"/>
    <property type="molecule type" value="Genomic_DNA"/>
</dbReference>
<feature type="non-terminal residue" evidence="1">
    <location>
        <position position="68"/>
    </location>
</feature>